<evidence type="ECO:0000313" key="2">
    <source>
        <dbReference type="Proteomes" id="UP000247727"/>
    </source>
</evidence>
<keyword evidence="2" id="KW-1185">Reference proteome</keyword>
<dbReference type="AlphaFoldDB" id="A0A318TZB3"/>
<gene>
    <name evidence="1" type="ORF">C8J30_11716</name>
</gene>
<dbReference type="EMBL" id="QJTK01000017">
    <property type="protein sequence ID" value="PYF07465.1"/>
    <property type="molecule type" value="Genomic_DNA"/>
</dbReference>
<dbReference type="Proteomes" id="UP000247727">
    <property type="component" value="Unassembled WGS sequence"/>
</dbReference>
<sequence length="104" mass="11784">MRYEDFEAILRDMVATIAIDEDWYRATYPDVDQAIRDGVITRAQEHYIASGYFEGRLPCAVTVDEAWYFETYPDVAAAHAAGEVSSATQHFLLYGYAEGRKPHG</sequence>
<reference evidence="1 2" key="1">
    <citation type="submission" date="2018-06" db="EMBL/GenBank/DDBJ databases">
        <title>Genomic Encyclopedia of Type Strains, Phase III (KMG-III): the genomes of soil and plant-associated and newly described type strains.</title>
        <authorList>
            <person name="Whitman W."/>
        </authorList>
    </citation>
    <scope>NUCLEOTIDE SEQUENCE [LARGE SCALE GENOMIC DNA]</scope>
    <source>
        <strain evidence="1 2">JA737</strain>
    </source>
</reference>
<organism evidence="1 2">
    <name type="scientific">Rhodobacter viridis</name>
    <dbReference type="NCBI Taxonomy" id="1054202"/>
    <lineage>
        <taxon>Bacteria</taxon>
        <taxon>Pseudomonadati</taxon>
        <taxon>Pseudomonadota</taxon>
        <taxon>Alphaproteobacteria</taxon>
        <taxon>Rhodobacterales</taxon>
        <taxon>Rhodobacter group</taxon>
        <taxon>Rhodobacter</taxon>
    </lineage>
</organism>
<comment type="caution">
    <text evidence="1">The sequence shown here is derived from an EMBL/GenBank/DDBJ whole genome shotgun (WGS) entry which is preliminary data.</text>
</comment>
<proteinExistence type="predicted"/>
<evidence type="ECO:0000313" key="1">
    <source>
        <dbReference type="EMBL" id="PYF07465.1"/>
    </source>
</evidence>
<accession>A0A318TZB3</accession>
<name>A0A318TZB3_9RHOB</name>
<protein>
    <submittedName>
        <fullName evidence="1">Uncharacterized protein</fullName>
    </submittedName>
</protein>